<dbReference type="SUPFAM" id="SSF52980">
    <property type="entry name" value="Restriction endonuclease-like"/>
    <property type="match status" value="1"/>
</dbReference>
<evidence type="ECO:0000259" key="1">
    <source>
        <dbReference type="Pfam" id="PF04480"/>
    </source>
</evidence>
<dbReference type="RefSeq" id="WP_380080719.1">
    <property type="nucleotide sequence ID" value="NZ_JBHRZF010000214.1"/>
</dbReference>
<dbReference type="InterPro" id="IPR011335">
    <property type="entry name" value="Restrct_endonuc-II-like"/>
</dbReference>
<name>A0ABV8AEQ3_9DEIO</name>
<keyword evidence="2" id="KW-0378">Hydrolase</keyword>
<accession>A0ABV8AEQ3</accession>
<dbReference type="InterPro" id="IPR007569">
    <property type="entry name" value="DUF559"/>
</dbReference>
<dbReference type="Pfam" id="PF04480">
    <property type="entry name" value="DUF559"/>
    <property type="match status" value="1"/>
</dbReference>
<keyword evidence="2" id="KW-0540">Nuclease</keyword>
<feature type="domain" description="DUF559" evidence="1">
    <location>
        <begin position="13"/>
        <end position="117"/>
    </location>
</feature>
<evidence type="ECO:0000313" key="2">
    <source>
        <dbReference type="EMBL" id="MFC3862742.1"/>
    </source>
</evidence>
<reference evidence="3" key="1">
    <citation type="journal article" date="2019" name="Int. J. Syst. Evol. Microbiol.">
        <title>The Global Catalogue of Microorganisms (GCM) 10K type strain sequencing project: providing services to taxonomists for standard genome sequencing and annotation.</title>
        <authorList>
            <consortium name="The Broad Institute Genomics Platform"/>
            <consortium name="The Broad Institute Genome Sequencing Center for Infectious Disease"/>
            <person name="Wu L."/>
            <person name="Ma J."/>
        </authorList>
    </citation>
    <scope>NUCLEOTIDE SEQUENCE [LARGE SCALE GENOMIC DNA]</scope>
    <source>
        <strain evidence="3">CCTCC AB 2013263</strain>
    </source>
</reference>
<proteinExistence type="predicted"/>
<dbReference type="Proteomes" id="UP001595748">
    <property type="component" value="Unassembled WGS sequence"/>
</dbReference>
<evidence type="ECO:0000313" key="3">
    <source>
        <dbReference type="Proteomes" id="UP001595748"/>
    </source>
</evidence>
<dbReference type="InterPro" id="IPR047216">
    <property type="entry name" value="Endonuclease_DUF559_bact"/>
</dbReference>
<dbReference type="PANTHER" id="PTHR38590:SF1">
    <property type="entry name" value="BLL0828 PROTEIN"/>
    <property type="match status" value="1"/>
</dbReference>
<protein>
    <submittedName>
        <fullName evidence="2">Endonuclease domain-containing protein</fullName>
    </submittedName>
</protein>
<keyword evidence="3" id="KW-1185">Reference proteome</keyword>
<dbReference type="GO" id="GO:0004519">
    <property type="term" value="F:endonuclease activity"/>
    <property type="evidence" value="ECO:0007669"/>
    <property type="project" value="UniProtKB-KW"/>
</dbReference>
<gene>
    <name evidence="2" type="ORF">ACFOPQ_18405</name>
</gene>
<organism evidence="2 3">
    <name type="scientific">Deinococcus antarcticus</name>
    <dbReference type="NCBI Taxonomy" id="1298767"/>
    <lineage>
        <taxon>Bacteria</taxon>
        <taxon>Thermotogati</taxon>
        <taxon>Deinococcota</taxon>
        <taxon>Deinococci</taxon>
        <taxon>Deinococcales</taxon>
        <taxon>Deinococcaceae</taxon>
        <taxon>Deinococcus</taxon>
    </lineage>
</organism>
<comment type="caution">
    <text evidence="2">The sequence shown here is derived from an EMBL/GenBank/DDBJ whole genome shotgun (WGS) entry which is preliminary data.</text>
</comment>
<dbReference type="PANTHER" id="PTHR38590">
    <property type="entry name" value="BLL0828 PROTEIN"/>
    <property type="match status" value="1"/>
</dbReference>
<dbReference type="EMBL" id="JBHRZF010000214">
    <property type="protein sequence ID" value="MFC3862742.1"/>
    <property type="molecule type" value="Genomic_DNA"/>
</dbReference>
<sequence>MTCVRGELRGRSGRARELRREQTPAEEKLWGLLRRERLGVKFRRQHPVGPYFADFACMERGLIIELDGSQHATELGKAYDLERTAYLNAAGFQVLRFWNHEVLEDLPQVLRAVKTHLKGSSMLEAVAPLSLGERVEPCSGGG</sequence>
<dbReference type="Gene3D" id="3.40.960.10">
    <property type="entry name" value="VSR Endonuclease"/>
    <property type="match status" value="1"/>
</dbReference>
<keyword evidence="2" id="KW-0255">Endonuclease</keyword>
<dbReference type="CDD" id="cd01038">
    <property type="entry name" value="Endonuclease_DUF559"/>
    <property type="match status" value="1"/>
</dbReference>